<dbReference type="Gene3D" id="3.30.530.20">
    <property type="match status" value="1"/>
</dbReference>
<evidence type="ECO:0000313" key="2">
    <source>
        <dbReference type="Proteomes" id="UP000330809"/>
    </source>
</evidence>
<evidence type="ECO:0000313" key="1">
    <source>
        <dbReference type="EMBL" id="VFB22121.1"/>
    </source>
</evidence>
<dbReference type="AlphaFoldDB" id="A0A449IRQ6"/>
<name>A0A449IRQ6_PSEFR</name>
<dbReference type="InterPro" id="IPR023393">
    <property type="entry name" value="START-like_dom_sf"/>
</dbReference>
<reference evidence="1 2" key="1">
    <citation type="submission" date="2019-02" db="EMBL/GenBank/DDBJ databases">
        <authorList>
            <consortium name="Pathogen Informatics"/>
        </authorList>
    </citation>
    <scope>NUCLEOTIDE SEQUENCE [LARGE SCALE GENOMIC DNA]</scope>
    <source>
        <strain evidence="1 2">3012STDY7103891</strain>
    </source>
</reference>
<dbReference type="SUPFAM" id="SSF55961">
    <property type="entry name" value="Bet v1-like"/>
    <property type="match status" value="1"/>
</dbReference>
<organism evidence="1 2">
    <name type="scientific">Pseudomonas fragi</name>
    <dbReference type="NCBI Taxonomy" id="296"/>
    <lineage>
        <taxon>Bacteria</taxon>
        <taxon>Pseudomonadati</taxon>
        <taxon>Pseudomonadota</taxon>
        <taxon>Gammaproteobacteria</taxon>
        <taxon>Pseudomonadales</taxon>
        <taxon>Pseudomonadaceae</taxon>
        <taxon>Pseudomonas</taxon>
    </lineage>
</organism>
<proteinExistence type="predicted"/>
<sequence length="141" mass="15666">MEIKESIEIRSTPAQVFRLYRDAGRWADWDPEVSSASLPGGLKLGAKDWLKPRVGPKAGIQIVEMTEEKSFSAQSRLPLCRMEFGHLLTEKEGGTVATHWVEFSGPLSFLFRYLIGRSIQAALPNTMQGLKKSSEARASSL</sequence>
<protein>
    <submittedName>
        <fullName evidence="1">Polyketide cyclase / dehydrase and lipid transport</fullName>
    </submittedName>
</protein>
<accession>A0A449IRQ6</accession>
<dbReference type="Pfam" id="PF10604">
    <property type="entry name" value="Polyketide_cyc2"/>
    <property type="match status" value="1"/>
</dbReference>
<gene>
    <name evidence="1" type="ORF">NCTC10754_04806</name>
</gene>
<dbReference type="Proteomes" id="UP000330809">
    <property type="component" value="Unassembled WGS sequence"/>
</dbReference>
<dbReference type="EMBL" id="CAACYJ010000040">
    <property type="protein sequence ID" value="VFB22121.1"/>
    <property type="molecule type" value="Genomic_DNA"/>
</dbReference>
<dbReference type="RefSeq" id="WP_133145048.1">
    <property type="nucleotide sequence ID" value="NZ_CAACYJ010000040.1"/>
</dbReference>
<dbReference type="InterPro" id="IPR019587">
    <property type="entry name" value="Polyketide_cyclase/dehydratase"/>
</dbReference>